<gene>
    <name evidence="3" type="primary">LOC113510838</name>
</gene>
<organism evidence="2 3">
    <name type="scientific">Galleria mellonella</name>
    <name type="common">Greater wax moth</name>
    <dbReference type="NCBI Taxonomy" id="7137"/>
    <lineage>
        <taxon>Eukaryota</taxon>
        <taxon>Metazoa</taxon>
        <taxon>Ecdysozoa</taxon>
        <taxon>Arthropoda</taxon>
        <taxon>Hexapoda</taxon>
        <taxon>Insecta</taxon>
        <taxon>Pterygota</taxon>
        <taxon>Neoptera</taxon>
        <taxon>Endopterygota</taxon>
        <taxon>Lepidoptera</taxon>
        <taxon>Glossata</taxon>
        <taxon>Ditrysia</taxon>
        <taxon>Pyraloidea</taxon>
        <taxon>Pyralidae</taxon>
        <taxon>Galleriinae</taxon>
        <taxon>Galleria</taxon>
    </lineage>
</organism>
<protein>
    <submittedName>
        <fullName evidence="3">Uncharacterized protein LOC113510838 isoform X2</fullName>
    </submittedName>
</protein>
<proteinExistence type="predicted"/>
<dbReference type="GeneID" id="113510838"/>
<dbReference type="PANTHER" id="PTHR21253:SF0">
    <property type="entry name" value="F-BOX ONLY PROTEIN 11-RELATED"/>
    <property type="match status" value="1"/>
</dbReference>
<feature type="signal peptide" evidence="1">
    <location>
        <begin position="1"/>
        <end position="24"/>
    </location>
</feature>
<dbReference type="Proteomes" id="UP001652740">
    <property type="component" value="Unplaced"/>
</dbReference>
<evidence type="ECO:0000313" key="3">
    <source>
        <dbReference type="RefSeq" id="XP_052752272.1"/>
    </source>
</evidence>
<evidence type="ECO:0000313" key="2">
    <source>
        <dbReference type="Proteomes" id="UP001652740"/>
    </source>
</evidence>
<keyword evidence="2" id="KW-1185">Reference proteome</keyword>
<feature type="chain" id="PRO_5046101512" evidence="1">
    <location>
        <begin position="25"/>
        <end position="159"/>
    </location>
</feature>
<dbReference type="RefSeq" id="XP_052752272.1">
    <property type="nucleotide sequence ID" value="XM_052896312.1"/>
</dbReference>
<sequence>MHERIRLLVFFSVLFLFLTIVCETVKTKEACPNVRNSIELSRKRRHLVFPDRSNMILTMSVVKAIMTHAPSGWNIALEIDVMFPLPDSNFTLKHQRRKLHRRQIRQLWEGMENAINLAPVFEKEFVQEVGWLYDELSDPHYCDKINDCPFSLLYFLLPK</sequence>
<reference evidence="3" key="1">
    <citation type="submission" date="2025-08" db="UniProtKB">
        <authorList>
            <consortium name="RefSeq"/>
        </authorList>
    </citation>
    <scope>IDENTIFICATION</scope>
    <source>
        <tissue evidence="3">Whole larvae</tissue>
    </source>
</reference>
<dbReference type="PANTHER" id="PTHR21253">
    <property type="entry name" value="F-BOX ONLY PROTEIN 11-RELATED"/>
    <property type="match status" value="1"/>
</dbReference>
<accession>A0ABM3MLQ0</accession>
<name>A0ABM3MLQ0_GALME</name>
<evidence type="ECO:0000256" key="1">
    <source>
        <dbReference type="SAM" id="SignalP"/>
    </source>
</evidence>
<keyword evidence="1" id="KW-0732">Signal</keyword>